<dbReference type="HOGENOM" id="CLU_3224738_0_0_1"/>
<dbReference type="Proteomes" id="UP000002668">
    <property type="component" value="Genome"/>
</dbReference>
<name>E5AFH2_LEPMJ</name>
<dbReference type="EMBL" id="FP929139">
    <property type="protein sequence ID" value="CBY01961.1"/>
    <property type="molecule type" value="Genomic_DNA"/>
</dbReference>
<keyword evidence="3" id="KW-1185">Reference proteome</keyword>
<sequence>MNDAWMHGPTTFRHGSEAPKPGEGRNCQRIARITLTETWIRNQR</sequence>
<organism evidence="2 3">
    <name type="scientific">Leptosphaeria maculans (strain JN3 / isolate v23.1.3 / race Av1-4-5-6-7-8)</name>
    <name type="common">Blackleg fungus</name>
    <name type="synonym">Phoma lingam</name>
    <dbReference type="NCBI Taxonomy" id="985895"/>
    <lineage>
        <taxon>Eukaryota</taxon>
        <taxon>Fungi</taxon>
        <taxon>Dikarya</taxon>
        <taxon>Ascomycota</taxon>
        <taxon>Pezizomycotina</taxon>
        <taxon>Dothideomycetes</taxon>
        <taxon>Pleosporomycetidae</taxon>
        <taxon>Pleosporales</taxon>
        <taxon>Pleosporineae</taxon>
        <taxon>Leptosphaeriaceae</taxon>
        <taxon>Plenodomus</taxon>
        <taxon>Plenodomus lingam/Leptosphaeria maculans species complex</taxon>
    </lineage>
</organism>
<dbReference type="AlphaFoldDB" id="E5AFH2"/>
<evidence type="ECO:0000313" key="3">
    <source>
        <dbReference type="Proteomes" id="UP000002668"/>
    </source>
</evidence>
<protein>
    <submittedName>
        <fullName evidence="2">Predicted protein</fullName>
    </submittedName>
</protein>
<gene>
    <name evidence="2" type="ORF">LEMA_P007480.1</name>
</gene>
<evidence type="ECO:0000256" key="1">
    <source>
        <dbReference type="SAM" id="MobiDB-lite"/>
    </source>
</evidence>
<reference evidence="3" key="1">
    <citation type="journal article" date="2011" name="Nat. Commun.">
        <title>Effector diversification within compartments of the Leptosphaeria maculans genome affected by Repeat-Induced Point mutations.</title>
        <authorList>
            <person name="Rouxel T."/>
            <person name="Grandaubert J."/>
            <person name="Hane J.K."/>
            <person name="Hoede C."/>
            <person name="van de Wouw A.P."/>
            <person name="Couloux A."/>
            <person name="Dominguez V."/>
            <person name="Anthouard V."/>
            <person name="Bally P."/>
            <person name="Bourras S."/>
            <person name="Cozijnsen A.J."/>
            <person name="Ciuffetti L.M."/>
            <person name="Degrave A."/>
            <person name="Dilmaghani A."/>
            <person name="Duret L."/>
            <person name="Fudal I."/>
            <person name="Goodwin S.B."/>
            <person name="Gout L."/>
            <person name="Glaser N."/>
            <person name="Linglin J."/>
            <person name="Kema G.H.J."/>
            <person name="Lapalu N."/>
            <person name="Lawrence C.B."/>
            <person name="May K."/>
            <person name="Meyer M."/>
            <person name="Ollivier B."/>
            <person name="Poulain J."/>
            <person name="Schoch C.L."/>
            <person name="Simon A."/>
            <person name="Spatafora J.W."/>
            <person name="Stachowiak A."/>
            <person name="Turgeon B.G."/>
            <person name="Tyler B.M."/>
            <person name="Vincent D."/>
            <person name="Weissenbach J."/>
            <person name="Amselem J."/>
            <person name="Quesneville H."/>
            <person name="Oliver R.P."/>
            <person name="Wincker P."/>
            <person name="Balesdent M.-H."/>
            <person name="Howlett B.J."/>
        </authorList>
    </citation>
    <scope>NUCLEOTIDE SEQUENCE [LARGE SCALE GENOMIC DNA]</scope>
    <source>
        <strain evidence="3">JN3 / isolate v23.1.3 / race Av1-4-5-6-7-8</strain>
    </source>
</reference>
<accession>E5AFH2</accession>
<proteinExistence type="predicted"/>
<dbReference type="InParanoid" id="E5AFH2"/>
<feature type="region of interest" description="Disordered" evidence="1">
    <location>
        <begin position="1"/>
        <end position="24"/>
    </location>
</feature>
<feature type="compositionally biased region" description="Basic and acidic residues" evidence="1">
    <location>
        <begin position="14"/>
        <end position="23"/>
    </location>
</feature>
<evidence type="ECO:0000313" key="2">
    <source>
        <dbReference type="EMBL" id="CBY01961.1"/>
    </source>
</evidence>
<dbReference type="VEuPathDB" id="FungiDB:LEMA_P007480.1"/>